<dbReference type="Gene3D" id="3.20.20.220">
    <property type="match status" value="1"/>
</dbReference>
<comment type="similarity">
    <text evidence="6">Belongs to the methylenetetrahydrofolate reductase family.</text>
</comment>
<dbReference type="SUPFAM" id="SSF51730">
    <property type="entry name" value="FAD-linked oxidoreductase"/>
    <property type="match status" value="1"/>
</dbReference>
<organism evidence="7 8">
    <name type="scientific">Actinopolymorpha pittospori</name>
    <dbReference type="NCBI Taxonomy" id="648752"/>
    <lineage>
        <taxon>Bacteria</taxon>
        <taxon>Bacillati</taxon>
        <taxon>Actinomycetota</taxon>
        <taxon>Actinomycetes</taxon>
        <taxon>Propionibacteriales</taxon>
        <taxon>Actinopolymorphaceae</taxon>
        <taxon>Actinopolymorpha</taxon>
    </lineage>
</organism>
<keyword evidence="3 6" id="KW-0285">Flavoprotein</keyword>
<evidence type="ECO:0000256" key="1">
    <source>
        <dbReference type="ARBA" id="ARBA00001974"/>
    </source>
</evidence>
<evidence type="ECO:0000313" key="7">
    <source>
        <dbReference type="EMBL" id="MBE1612357.1"/>
    </source>
</evidence>
<protein>
    <recommendedName>
        <fullName evidence="6">Methylenetetrahydrofolate reductase</fullName>
    </recommendedName>
</protein>
<evidence type="ECO:0000256" key="4">
    <source>
        <dbReference type="ARBA" id="ARBA00022827"/>
    </source>
</evidence>
<dbReference type="RefSeq" id="WP_337918404.1">
    <property type="nucleotide sequence ID" value="NZ_BAABJL010000005.1"/>
</dbReference>
<comment type="cofactor">
    <cofactor evidence="1 6">
        <name>FAD</name>
        <dbReference type="ChEBI" id="CHEBI:57692"/>
    </cofactor>
</comment>
<gene>
    <name evidence="7" type="ORF">HEB94_009205</name>
</gene>
<dbReference type="InterPro" id="IPR029041">
    <property type="entry name" value="FAD-linked_oxidoreductase-like"/>
</dbReference>
<dbReference type="Proteomes" id="UP000638648">
    <property type="component" value="Unassembled WGS sequence"/>
</dbReference>
<dbReference type="GO" id="GO:0006555">
    <property type="term" value="P:methionine metabolic process"/>
    <property type="evidence" value="ECO:0007669"/>
    <property type="project" value="InterPro"/>
</dbReference>
<evidence type="ECO:0000256" key="3">
    <source>
        <dbReference type="ARBA" id="ARBA00022630"/>
    </source>
</evidence>
<keyword evidence="5 6" id="KW-0560">Oxidoreductase</keyword>
<proteinExistence type="inferred from homology"/>
<comment type="caution">
    <text evidence="7">The sequence shown here is derived from an EMBL/GenBank/DDBJ whole genome shotgun (WGS) entry which is preliminary data.</text>
</comment>
<evidence type="ECO:0000256" key="5">
    <source>
        <dbReference type="ARBA" id="ARBA00023002"/>
    </source>
</evidence>
<dbReference type="InterPro" id="IPR003171">
    <property type="entry name" value="Mehydrof_redctse-like"/>
</dbReference>
<reference evidence="7" key="1">
    <citation type="submission" date="2020-10" db="EMBL/GenBank/DDBJ databases">
        <title>Sequencing the genomes of 1000 actinobacteria strains.</title>
        <authorList>
            <person name="Klenk H.-P."/>
        </authorList>
    </citation>
    <scope>NUCLEOTIDE SEQUENCE</scope>
    <source>
        <strain evidence="7">DSM 45354</strain>
    </source>
</reference>
<evidence type="ECO:0000256" key="6">
    <source>
        <dbReference type="RuleBase" id="RU003862"/>
    </source>
</evidence>
<keyword evidence="4 6" id="KW-0274">FAD</keyword>
<dbReference type="EMBL" id="JADBEM010000001">
    <property type="protein sequence ID" value="MBE1612357.1"/>
    <property type="molecule type" value="Genomic_DNA"/>
</dbReference>
<dbReference type="Pfam" id="PF02219">
    <property type="entry name" value="MTHFR"/>
    <property type="match status" value="1"/>
</dbReference>
<evidence type="ECO:0000313" key="8">
    <source>
        <dbReference type="Proteomes" id="UP000638648"/>
    </source>
</evidence>
<evidence type="ECO:0000256" key="2">
    <source>
        <dbReference type="ARBA" id="ARBA00004777"/>
    </source>
</evidence>
<comment type="pathway">
    <text evidence="2 6">One-carbon metabolism; tetrahydrofolate interconversion.</text>
</comment>
<dbReference type="GO" id="GO:0004489">
    <property type="term" value="F:methylenetetrahydrofolate reductase [NAD(P)H] activity"/>
    <property type="evidence" value="ECO:0007669"/>
    <property type="project" value="InterPro"/>
</dbReference>
<name>A0A927NBA4_9ACTN</name>
<dbReference type="AlphaFoldDB" id="A0A927NBA4"/>
<keyword evidence="8" id="KW-1185">Reference proteome</keyword>
<sequence>MSATSIDPLPSPRPFELVCEVEPPTRPDLGHIRRQIEVLAPVADAFLAPDNHLGRATISSVAVAHEIQRAGAPGIACLNSRDRNLLGLRRDLLTAAAYGVERFVFVYGDKPTSGNRASDLTVRAMLEEVGALAEEPALRGANFRAGVAAGPGRLPAWKRAADFVFAQVNFSVEDLLRWREAQRLDCPVFAGVMVLASEGMARRLAAAIPDIDIPEELIRRVGQDKLAGVEAACEQVERIRESGAFDGVHLVTGVRFRPVAEWFTERGRGRGAP</sequence>
<accession>A0A927NBA4</accession>